<comment type="caution">
    <text evidence="1">The sequence shown here is derived from an EMBL/GenBank/DDBJ whole genome shotgun (WGS) entry which is preliminary data.</text>
</comment>
<protein>
    <submittedName>
        <fullName evidence="1">Uncharacterized protein</fullName>
    </submittedName>
</protein>
<proteinExistence type="predicted"/>
<evidence type="ECO:0000313" key="1">
    <source>
        <dbReference type="EMBL" id="KAJ4437172.1"/>
    </source>
</evidence>
<sequence length="178" mass="19934">MVTMDSTSVLAYMECHRDSVIQFSDLMKKKTVDENGITANTVFNVDESGYTTVQKRQQKVIAQKEKHQVGAPKSVNKTGTARMRLIEPFRAEEVLTVYEILEMMDEDTVGASSVIDITIFPPADGPVIDEESGDETTSDINHLPGRILRSTFEVNVTSSNDVLIDNDEVTRDYQQLTR</sequence>
<evidence type="ECO:0000313" key="2">
    <source>
        <dbReference type="Proteomes" id="UP001148838"/>
    </source>
</evidence>
<name>A0ABQ8SSK5_PERAM</name>
<accession>A0ABQ8SSK5</accession>
<gene>
    <name evidence="1" type="ORF">ANN_17307</name>
</gene>
<organism evidence="1 2">
    <name type="scientific">Periplaneta americana</name>
    <name type="common">American cockroach</name>
    <name type="synonym">Blatta americana</name>
    <dbReference type="NCBI Taxonomy" id="6978"/>
    <lineage>
        <taxon>Eukaryota</taxon>
        <taxon>Metazoa</taxon>
        <taxon>Ecdysozoa</taxon>
        <taxon>Arthropoda</taxon>
        <taxon>Hexapoda</taxon>
        <taxon>Insecta</taxon>
        <taxon>Pterygota</taxon>
        <taxon>Neoptera</taxon>
        <taxon>Polyneoptera</taxon>
        <taxon>Dictyoptera</taxon>
        <taxon>Blattodea</taxon>
        <taxon>Blattoidea</taxon>
        <taxon>Blattidae</taxon>
        <taxon>Blattinae</taxon>
        <taxon>Periplaneta</taxon>
    </lineage>
</organism>
<reference evidence="1 2" key="1">
    <citation type="journal article" date="2022" name="Allergy">
        <title>Genome assembly and annotation of Periplaneta americana reveal a comprehensive cockroach allergen profile.</title>
        <authorList>
            <person name="Wang L."/>
            <person name="Xiong Q."/>
            <person name="Saelim N."/>
            <person name="Wang L."/>
            <person name="Nong W."/>
            <person name="Wan A.T."/>
            <person name="Shi M."/>
            <person name="Liu X."/>
            <person name="Cao Q."/>
            <person name="Hui J.H.L."/>
            <person name="Sookrung N."/>
            <person name="Leung T.F."/>
            <person name="Tungtrongchitr A."/>
            <person name="Tsui S.K.W."/>
        </authorList>
    </citation>
    <scope>NUCLEOTIDE SEQUENCE [LARGE SCALE GENOMIC DNA]</scope>
    <source>
        <strain evidence="1">PWHHKU_190912</strain>
    </source>
</reference>
<dbReference type="EMBL" id="JAJSOF020000021">
    <property type="protein sequence ID" value="KAJ4437172.1"/>
    <property type="molecule type" value="Genomic_DNA"/>
</dbReference>
<keyword evidence="2" id="KW-1185">Reference proteome</keyword>
<dbReference type="Proteomes" id="UP001148838">
    <property type="component" value="Unassembled WGS sequence"/>
</dbReference>